<evidence type="ECO:0000313" key="3">
    <source>
        <dbReference type="EMBL" id="CCC91567.1"/>
    </source>
</evidence>
<comment type="similarity">
    <text evidence="1">Belongs to the IUNH family.</text>
</comment>
<evidence type="ECO:0000256" key="1">
    <source>
        <dbReference type="ARBA" id="ARBA00009176"/>
    </source>
</evidence>
<protein>
    <submittedName>
        <fullName evidence="3">Uncharacterized protein TCIL3000_7_3810</fullName>
    </submittedName>
</protein>
<accession>G0UQA6</accession>
<dbReference type="VEuPathDB" id="TriTrypDB:TcIL3000_7_3810"/>
<dbReference type="GO" id="GO:0016799">
    <property type="term" value="F:hydrolase activity, hydrolyzing N-glycosyl compounds"/>
    <property type="evidence" value="ECO:0007669"/>
    <property type="project" value="InterPro"/>
</dbReference>
<reference evidence="3" key="1">
    <citation type="journal article" date="2012" name="Proc. Natl. Acad. Sci. U.S.A.">
        <title>Antigenic diversity is generated by distinct evolutionary mechanisms in African trypanosome species.</title>
        <authorList>
            <person name="Jackson A.P."/>
            <person name="Berry A."/>
            <person name="Aslett M."/>
            <person name="Allison H.C."/>
            <person name="Burton P."/>
            <person name="Vavrova-Anderson J."/>
            <person name="Brown R."/>
            <person name="Browne H."/>
            <person name="Corton N."/>
            <person name="Hauser H."/>
            <person name="Gamble J."/>
            <person name="Gilderthorp R."/>
            <person name="Marcello L."/>
            <person name="McQuillan J."/>
            <person name="Otto T.D."/>
            <person name="Quail M.A."/>
            <person name="Sanders M.J."/>
            <person name="van Tonder A."/>
            <person name="Ginger M.L."/>
            <person name="Field M.C."/>
            <person name="Barry J.D."/>
            <person name="Hertz-Fowler C."/>
            <person name="Berriman M."/>
        </authorList>
    </citation>
    <scope>NUCLEOTIDE SEQUENCE</scope>
    <source>
        <strain evidence="3">IL3000</strain>
    </source>
</reference>
<evidence type="ECO:0000259" key="2">
    <source>
        <dbReference type="Pfam" id="PF01156"/>
    </source>
</evidence>
<dbReference type="Pfam" id="PF01156">
    <property type="entry name" value="IU_nuc_hydro"/>
    <property type="match status" value="1"/>
</dbReference>
<dbReference type="InterPro" id="IPR001910">
    <property type="entry name" value="Inosine/uridine_hydrolase_dom"/>
</dbReference>
<dbReference type="CDD" id="cd02649">
    <property type="entry name" value="nuc_hydro_CeIAG"/>
    <property type="match status" value="1"/>
</dbReference>
<dbReference type="PANTHER" id="PTHR46190:SF1">
    <property type="entry name" value="SI:CH211-201H21.5"/>
    <property type="match status" value="1"/>
</dbReference>
<dbReference type="FunFam" id="3.90.245.10:FF:000014">
    <property type="entry name" value="Nucleoside hydrolase, putative"/>
    <property type="match status" value="1"/>
</dbReference>
<gene>
    <name evidence="3" type="ORF">TCIL3000_7_3810</name>
</gene>
<proteinExistence type="inferred from homology"/>
<dbReference type="PANTHER" id="PTHR46190">
    <property type="entry name" value="SI:CH211-201H21.5-RELATED"/>
    <property type="match status" value="1"/>
</dbReference>
<dbReference type="AlphaFoldDB" id="G0UQA6"/>
<sequence length="362" mass="39637">MVRRKLIIDTDCGGDDAIAIMLALTAPDTDVELITIVWGNVDVDQGMENIGKLLDLYGRDIPFYCGAPGPLVGKRETVKWGGFGSDGFGDTDIPLSHRVALQPKKHAAVALVEFLEAIKPSEDEVYQLVTLGPLTNIALALRINPGVFSKLGSDTTPGLVIMGGATEGKGNSGLAAEFNSHCDPEAAYMVLQHDGWKQPVQMIGWEVTVDCPMPWSFYDKLISREHTPNGRVTLKQNKTQEFVEKIFQRLEAFTRTDAEGTKGDAGDAEVTQDVTCVVPDAVAMLVALKPESVIESFLTYVTVELHGTETRGSTCIDWYGTEQSMRKRGRWRNCNIITRVNREAFLSAIQGIVDFPLDGESD</sequence>
<dbReference type="InterPro" id="IPR052775">
    <property type="entry name" value="IUN_hydrolase"/>
</dbReference>
<organism evidence="3">
    <name type="scientific">Trypanosoma congolense (strain IL3000)</name>
    <dbReference type="NCBI Taxonomy" id="1068625"/>
    <lineage>
        <taxon>Eukaryota</taxon>
        <taxon>Discoba</taxon>
        <taxon>Euglenozoa</taxon>
        <taxon>Kinetoplastea</taxon>
        <taxon>Metakinetoplastina</taxon>
        <taxon>Trypanosomatida</taxon>
        <taxon>Trypanosomatidae</taxon>
        <taxon>Trypanosoma</taxon>
        <taxon>Nannomonas</taxon>
    </lineage>
</organism>
<dbReference type="Gene3D" id="3.90.245.10">
    <property type="entry name" value="Ribonucleoside hydrolase-like"/>
    <property type="match status" value="1"/>
</dbReference>
<dbReference type="SUPFAM" id="SSF53590">
    <property type="entry name" value="Nucleoside hydrolase"/>
    <property type="match status" value="1"/>
</dbReference>
<dbReference type="EMBL" id="HE575320">
    <property type="protein sequence ID" value="CCC91567.1"/>
    <property type="molecule type" value="Genomic_DNA"/>
</dbReference>
<name>G0UQA6_TRYCI</name>
<feature type="domain" description="Inosine/uridine-preferring nucleoside hydrolase" evidence="2">
    <location>
        <begin position="6"/>
        <end position="346"/>
    </location>
</feature>
<dbReference type="InterPro" id="IPR036452">
    <property type="entry name" value="Ribo_hydro-like"/>
</dbReference>